<sequence>MCSDGAWLNGLSNPISSVNSAPATPPASGRSKPKRSGHAMKHATDISCTVSSRFT</sequence>
<gene>
    <name evidence="2" type="ORF">BLA15945_03419</name>
</gene>
<evidence type="ECO:0000313" key="3">
    <source>
        <dbReference type="Proteomes" id="UP000494174"/>
    </source>
</evidence>
<organism evidence="2 3">
    <name type="scientific">Burkholderia lata (strain ATCC 17760 / DSM 23089 / LMG 22485 / NCIMB 9086 / R18194 / 383)</name>
    <dbReference type="NCBI Taxonomy" id="482957"/>
    <lineage>
        <taxon>Bacteria</taxon>
        <taxon>Pseudomonadati</taxon>
        <taxon>Pseudomonadota</taxon>
        <taxon>Betaproteobacteria</taxon>
        <taxon>Burkholderiales</taxon>
        <taxon>Burkholderiaceae</taxon>
        <taxon>Burkholderia</taxon>
        <taxon>Burkholderia cepacia complex</taxon>
    </lineage>
</organism>
<dbReference type="Proteomes" id="UP000494174">
    <property type="component" value="Unassembled WGS sequence"/>
</dbReference>
<evidence type="ECO:0000313" key="2">
    <source>
        <dbReference type="EMBL" id="VWB71775.1"/>
    </source>
</evidence>
<accession>A0A6P2LXW2</accession>
<feature type="compositionally biased region" description="Polar residues" evidence="1">
    <location>
        <begin position="13"/>
        <end position="22"/>
    </location>
</feature>
<dbReference type="EMBL" id="CABVPU010000011">
    <property type="protein sequence ID" value="VWB71775.1"/>
    <property type="molecule type" value="Genomic_DNA"/>
</dbReference>
<reference evidence="2 3" key="1">
    <citation type="submission" date="2019-09" db="EMBL/GenBank/DDBJ databases">
        <authorList>
            <person name="Depoorter E."/>
        </authorList>
    </citation>
    <scope>NUCLEOTIDE SEQUENCE [LARGE SCALE GENOMIC DNA]</scope>
    <source>
        <strain evidence="2">R-15945</strain>
    </source>
</reference>
<feature type="region of interest" description="Disordered" evidence="1">
    <location>
        <begin position="13"/>
        <end position="55"/>
    </location>
</feature>
<proteinExistence type="predicted"/>
<evidence type="ECO:0000256" key="1">
    <source>
        <dbReference type="SAM" id="MobiDB-lite"/>
    </source>
</evidence>
<dbReference type="AlphaFoldDB" id="A0A6P2LXW2"/>
<protein>
    <submittedName>
        <fullName evidence="2">Uncharacterized protein</fullName>
    </submittedName>
</protein>
<feature type="compositionally biased region" description="Polar residues" evidence="1">
    <location>
        <begin position="46"/>
        <end position="55"/>
    </location>
</feature>
<name>A0A6P2LXW2_BURL3</name>
<feature type="compositionally biased region" description="Basic residues" evidence="1">
    <location>
        <begin position="31"/>
        <end position="41"/>
    </location>
</feature>